<accession>A0AC34QNM4</accession>
<dbReference type="Proteomes" id="UP000887576">
    <property type="component" value="Unplaced"/>
</dbReference>
<evidence type="ECO:0000313" key="2">
    <source>
        <dbReference type="WBParaSite" id="JU765_v2.g17991.t1"/>
    </source>
</evidence>
<dbReference type="WBParaSite" id="JU765_v2.g17991.t1">
    <property type="protein sequence ID" value="JU765_v2.g17991.t1"/>
    <property type="gene ID" value="JU765_v2.g17991"/>
</dbReference>
<sequence length="696" mass="72281">MASQTTDSKSSAASGTSVNSVTDKNSSGNNNTDGKENSEVDKIDISTDDKREVNVPKPEDNVALPLPGTQSTYQRVEKGTRTALLYWDGWLTAQDAKQAEDDPNYFTKTQAVESGKALKRNTNLKKNWTYGPNGEVQYISTGFAGVFDKGTGGKSGVSSSYGLVGDKNIGGGALKLEKPTGPAVGTIWDLKGNAKDRSAYADVTSSKGALKVSKNDDKDYYTKSATQNRSAYGASGGKSGPGSAYMEVGATGSGYSSNRMNRGPSAGQSGHYADGGKSGPGSAYMEVGGHGSSNLYKTGKSGSNNTASGYSDVQSGYNVLNKNCNQKIGYGMKFDKATGKYMLVDEDNYKGPYSANGAPYRLNWKYGANKEILYVPTGFVSIFGKQENIARNQSGPGGAATGNCGTANVAGGSGTTSNRGPVLGTIWDLKGNAKDRSAYADVTSSKSALKASKNEDKDYYTKSANQNRSGTGSAYMEVGATGSGYSSNRVNRGTTVGQGGHHADGGKSGPGSAYMEVGATGTGYSYNRANRGTSAGQSGHYADGGKSGPGSAYMSVGATGGGYSYNRANRGASAGQSGHYTDGGKSGPGSAYMEVGGHGSSNLYKTEKSGNNGAAGGYSDGQSGNNNLNKNNNQKVGYGMKFDKATGKYVVVDEDNYKGPHGANGAPYRINWKYGANKEIVYLPTGFVSIFEKAKM</sequence>
<proteinExistence type="predicted"/>
<name>A0AC34QNM4_9BILA</name>
<organism evidence="1 2">
    <name type="scientific">Panagrolaimus sp. JU765</name>
    <dbReference type="NCBI Taxonomy" id="591449"/>
    <lineage>
        <taxon>Eukaryota</taxon>
        <taxon>Metazoa</taxon>
        <taxon>Ecdysozoa</taxon>
        <taxon>Nematoda</taxon>
        <taxon>Chromadorea</taxon>
        <taxon>Rhabditida</taxon>
        <taxon>Tylenchina</taxon>
        <taxon>Panagrolaimomorpha</taxon>
        <taxon>Panagrolaimoidea</taxon>
        <taxon>Panagrolaimidae</taxon>
        <taxon>Panagrolaimus</taxon>
    </lineage>
</organism>
<evidence type="ECO:0000313" key="1">
    <source>
        <dbReference type="Proteomes" id="UP000887576"/>
    </source>
</evidence>
<reference evidence="2" key="1">
    <citation type="submission" date="2022-11" db="UniProtKB">
        <authorList>
            <consortium name="WormBaseParasite"/>
        </authorList>
    </citation>
    <scope>IDENTIFICATION</scope>
</reference>
<protein>
    <submittedName>
        <fullName evidence="2">Uncharacterized protein</fullName>
    </submittedName>
</protein>